<dbReference type="Proteomes" id="UP000820669">
    <property type="component" value="Unassembled WGS sequence"/>
</dbReference>
<reference evidence="3 4" key="1">
    <citation type="submission" date="2020-04" db="EMBL/GenBank/DDBJ databases">
        <authorList>
            <person name="Klaysubun C."/>
            <person name="Duangmal K."/>
            <person name="Lipun K."/>
        </authorList>
    </citation>
    <scope>NUCLEOTIDE SEQUENCE [LARGE SCALE GENOMIC DNA]</scope>
    <source>
        <strain evidence="3 4">K10HN5</strain>
    </source>
</reference>
<dbReference type="RefSeq" id="WP_169381110.1">
    <property type="nucleotide sequence ID" value="NZ_JAAXLA010000014.1"/>
</dbReference>
<keyword evidence="1" id="KW-1133">Transmembrane helix</keyword>
<keyword evidence="1" id="KW-0812">Transmembrane</keyword>
<organism evidence="3 4">
    <name type="scientific">Pseudonocardia acidicola</name>
    <dbReference type="NCBI Taxonomy" id="2724939"/>
    <lineage>
        <taxon>Bacteria</taxon>
        <taxon>Bacillati</taxon>
        <taxon>Actinomycetota</taxon>
        <taxon>Actinomycetes</taxon>
        <taxon>Pseudonocardiales</taxon>
        <taxon>Pseudonocardiaceae</taxon>
        <taxon>Pseudonocardia</taxon>
    </lineage>
</organism>
<evidence type="ECO:0000259" key="2">
    <source>
        <dbReference type="Pfam" id="PF09348"/>
    </source>
</evidence>
<feature type="domain" description="DUF1990" evidence="2">
    <location>
        <begin position="122"/>
        <end position="206"/>
    </location>
</feature>
<keyword evidence="4" id="KW-1185">Reference proteome</keyword>
<evidence type="ECO:0000313" key="3">
    <source>
        <dbReference type="EMBL" id="NMH97663.1"/>
    </source>
</evidence>
<name>A0ABX1SBU8_9PSEU</name>
<feature type="transmembrane region" description="Helical" evidence="1">
    <location>
        <begin position="20"/>
        <end position="37"/>
    </location>
</feature>
<dbReference type="Pfam" id="PF09348">
    <property type="entry name" value="DUF1990"/>
    <property type="match status" value="1"/>
</dbReference>
<evidence type="ECO:0000256" key="1">
    <source>
        <dbReference type="SAM" id="Phobius"/>
    </source>
</evidence>
<sequence>MSVLRREAATGTRRHRRVAALVRWPAGVALVSWRYLWRTTPIHRAEEPGGTADLPPGLPAEHTDDRVQRVADGYGPLLRRQYTVRIAEPDCDAEELMGRLAADPNRVAPSEFAVFRRTRGTDGTLTAGDEFLIRLPGPWDGPVRVIDSGPTGFRFATLRGHLEAGQIEFRVRPDTDRGPDLRFEIESWARPGDRLSHVLYNRLRLAKEVQLTMWMHVLLRTARLAGGRPRGGITVHTRRVAEPLPGGDDHR</sequence>
<evidence type="ECO:0000313" key="4">
    <source>
        <dbReference type="Proteomes" id="UP000820669"/>
    </source>
</evidence>
<keyword evidence="1" id="KW-0472">Membrane</keyword>
<protein>
    <submittedName>
        <fullName evidence="3">DUF1990 family protein</fullName>
    </submittedName>
</protein>
<accession>A0ABX1SBU8</accession>
<dbReference type="EMBL" id="JAAXLA010000014">
    <property type="protein sequence ID" value="NMH97663.1"/>
    <property type="molecule type" value="Genomic_DNA"/>
</dbReference>
<proteinExistence type="predicted"/>
<gene>
    <name evidence="3" type="ORF">HF526_10115</name>
</gene>
<comment type="caution">
    <text evidence="3">The sequence shown here is derived from an EMBL/GenBank/DDBJ whole genome shotgun (WGS) entry which is preliminary data.</text>
</comment>
<dbReference type="InterPro" id="IPR018960">
    <property type="entry name" value="DUF1990"/>
</dbReference>